<evidence type="ECO:0000313" key="1">
    <source>
        <dbReference type="EMBL" id="CAG8639005.1"/>
    </source>
</evidence>
<organism evidence="1 2">
    <name type="scientific">Acaulospora colombiana</name>
    <dbReference type="NCBI Taxonomy" id="27376"/>
    <lineage>
        <taxon>Eukaryota</taxon>
        <taxon>Fungi</taxon>
        <taxon>Fungi incertae sedis</taxon>
        <taxon>Mucoromycota</taxon>
        <taxon>Glomeromycotina</taxon>
        <taxon>Glomeromycetes</taxon>
        <taxon>Diversisporales</taxon>
        <taxon>Acaulosporaceae</taxon>
        <taxon>Acaulospora</taxon>
    </lineage>
</organism>
<keyword evidence="2" id="KW-1185">Reference proteome</keyword>
<dbReference type="EMBL" id="CAJVPT010019076">
    <property type="protein sequence ID" value="CAG8639005.1"/>
    <property type="molecule type" value="Genomic_DNA"/>
</dbReference>
<evidence type="ECO:0000313" key="2">
    <source>
        <dbReference type="Proteomes" id="UP000789525"/>
    </source>
</evidence>
<gene>
    <name evidence="1" type="ORF">ACOLOM_LOCUS7875</name>
</gene>
<feature type="non-terminal residue" evidence="1">
    <location>
        <position position="439"/>
    </location>
</feature>
<protein>
    <submittedName>
        <fullName evidence="1">7358_t:CDS:1</fullName>
    </submittedName>
</protein>
<comment type="caution">
    <text evidence="1">The sequence shown here is derived from an EMBL/GenBank/DDBJ whole genome shotgun (WGS) entry which is preliminary data.</text>
</comment>
<dbReference type="Proteomes" id="UP000789525">
    <property type="component" value="Unassembled WGS sequence"/>
</dbReference>
<name>A0ACA9N8F4_9GLOM</name>
<sequence length="439" mass="49391">MSAYTLNVSLGSTVIPYGLIAQAAFADIETSFQETSDHEVSLSHNGELVTDQAQIASILAGKAAVIEGSSKGYKTYGLRNQAPEFLRIANELKGAQGFPQIVATLDTLDDYLAFRAFFVGYSLSSVDLAVWGACKGSGQVLGILKRNQHPHLSRFYNYVNELPFVQQVLTSINTAKQKKYFAKAYKGKLLIRFDDTNPANEKEEFEKTITEDLDLMEIIGDCVSHSSDYFDLLADYAVKIIEAGNAYADDTDGATMKEERMHGIASKNRDKSVQENLAILEEMKKGTPEGQRWCIRAKISVDDTNKAMRDPVIYRCNVETPHHRTGDKWKMYPTYDFTCPILDSIEGNSWVETVYNLGLQRKLKKFVEEGLVWGWDDPRFPTIRGLRRRGMTAEALRQYILGLGASQSILQLEWDALWATNKKVIDPIAPRYYAVEQQD</sequence>
<proteinExistence type="predicted"/>
<accession>A0ACA9N8F4</accession>
<reference evidence="1" key="1">
    <citation type="submission" date="2021-06" db="EMBL/GenBank/DDBJ databases">
        <authorList>
            <person name="Kallberg Y."/>
            <person name="Tangrot J."/>
            <person name="Rosling A."/>
        </authorList>
    </citation>
    <scope>NUCLEOTIDE SEQUENCE</scope>
    <source>
        <strain evidence="1">CL356</strain>
    </source>
</reference>